<dbReference type="Pfam" id="PF07435">
    <property type="entry name" value="YycH"/>
    <property type="match status" value="1"/>
</dbReference>
<keyword evidence="1" id="KW-1133">Transmembrane helix</keyword>
<proteinExistence type="predicted"/>
<dbReference type="CDD" id="cd15787">
    <property type="entry name" value="YycH_N"/>
    <property type="match status" value="1"/>
</dbReference>
<protein>
    <submittedName>
        <fullName evidence="3">Two-component system activity regulator YycH</fullName>
    </submittedName>
</protein>
<evidence type="ECO:0000259" key="2">
    <source>
        <dbReference type="Pfam" id="PF07435"/>
    </source>
</evidence>
<dbReference type="InterPro" id="IPR009996">
    <property type="entry name" value="YycH"/>
</dbReference>
<dbReference type="InterPro" id="IPR042274">
    <property type="entry name" value="YycH/YycI_2"/>
</dbReference>
<evidence type="ECO:0000313" key="3">
    <source>
        <dbReference type="EMBL" id="UUX33236.1"/>
    </source>
</evidence>
<keyword evidence="4" id="KW-1185">Reference proteome</keyword>
<accession>A0ABY5P3D0</accession>
<keyword evidence="1" id="KW-0812">Transmembrane</keyword>
<dbReference type="Proteomes" id="UP001315967">
    <property type="component" value="Chromosome"/>
</dbReference>
<evidence type="ECO:0000256" key="1">
    <source>
        <dbReference type="SAM" id="Phobius"/>
    </source>
</evidence>
<organism evidence="3 4">
    <name type="scientific">Fundicoccus culcitae</name>
    <dbReference type="NCBI Taxonomy" id="2969821"/>
    <lineage>
        <taxon>Bacteria</taxon>
        <taxon>Bacillati</taxon>
        <taxon>Bacillota</taxon>
        <taxon>Bacilli</taxon>
        <taxon>Lactobacillales</taxon>
        <taxon>Aerococcaceae</taxon>
        <taxon>Fundicoccus</taxon>
    </lineage>
</organism>
<gene>
    <name evidence="3" type="primary">yycH</name>
    <name evidence="3" type="ORF">NRE15_10015</name>
</gene>
<sequence>MKKIPWMTIILAIAIIASLLLSYFLIFDAIPFYQLFMDTEVEETTQVVGEDNYTSDFYDNKTRTNLATTLYPTQVIINETENVYLIHDPDLIASLISQLRANQLIVTQNTVIEDVDAYYQVINENHMQFVFANDFPVVTMDHYLDIQENQQPAYTFNRIILPLGDSGKAYLVNSYDQSYLEVETPESLANNMHGNAQNSRDAWLQADRFPIADEDFVYLPLNTVTLDAEEYLLQLIPETIYTDLVFRNHNTRFIRLSPSSSQTVSTYQSLDTILSFDTVTQTINIEYTTPEAEARLNFDQRIRLSLDLVSDYDFWEEGIRYASQQGNMIVFRRYLNGLPVYYQNRTTPYGSTRIYLENGSNDLSTSSVVARLETSAVRLLAKIDDQSEAVELETANEIYDMLTEQGLSFLNFSNVTLGYQWMPEMENMTKVNFTPTWFFNYEGTYYSFNQISNGIINQLLEDEANQESEETDTTGLDAQDPVAMFGADNSTVTAHARRQGGQ</sequence>
<name>A0ABY5P3D0_9LACT</name>
<keyword evidence="1" id="KW-0472">Membrane</keyword>
<feature type="transmembrane region" description="Helical" evidence="1">
    <location>
        <begin position="6"/>
        <end position="27"/>
    </location>
</feature>
<dbReference type="RefSeq" id="WP_313792739.1">
    <property type="nucleotide sequence ID" value="NZ_CP102453.1"/>
</dbReference>
<feature type="domain" description="Regulatory protein YycH" evidence="2">
    <location>
        <begin position="8"/>
        <end position="445"/>
    </location>
</feature>
<evidence type="ECO:0000313" key="4">
    <source>
        <dbReference type="Proteomes" id="UP001315967"/>
    </source>
</evidence>
<dbReference type="Gene3D" id="3.30.310.160">
    <property type="entry name" value="YycH protein, domain 2"/>
    <property type="match status" value="1"/>
</dbReference>
<dbReference type="Gene3D" id="3.10.450.310">
    <property type="match status" value="1"/>
</dbReference>
<reference evidence="3 4" key="1">
    <citation type="submission" date="2022-08" db="EMBL/GenBank/DDBJ databases">
        <title>Aerococcaceae sp. nov isolated from spoiled eye mask.</title>
        <authorList>
            <person name="Zhou G."/>
            <person name="Xie X.-B."/>
            <person name="Shi Q.-S."/>
            <person name="Wang Y.-S."/>
            <person name="Wen X."/>
            <person name="Peng H."/>
            <person name="Yang X.-J."/>
            <person name="Tao H.-B."/>
            <person name="Huang X.-M."/>
        </authorList>
    </citation>
    <scope>NUCLEOTIDE SEQUENCE [LARGE SCALE GENOMIC DNA]</scope>
    <source>
        <strain evidence="4">DM20194951</strain>
    </source>
</reference>
<dbReference type="EMBL" id="CP102453">
    <property type="protein sequence ID" value="UUX33236.1"/>
    <property type="molecule type" value="Genomic_DNA"/>
</dbReference>